<name>A0A6P8MD64_9HYME</name>
<organism evidence="3 4">
    <name type="scientific">Bombus bifarius</name>
    <dbReference type="NCBI Taxonomy" id="103933"/>
    <lineage>
        <taxon>Eukaryota</taxon>
        <taxon>Metazoa</taxon>
        <taxon>Ecdysozoa</taxon>
        <taxon>Arthropoda</taxon>
        <taxon>Hexapoda</taxon>
        <taxon>Insecta</taxon>
        <taxon>Pterygota</taxon>
        <taxon>Neoptera</taxon>
        <taxon>Endopterygota</taxon>
        <taxon>Hymenoptera</taxon>
        <taxon>Apocrita</taxon>
        <taxon>Aculeata</taxon>
        <taxon>Apoidea</taxon>
        <taxon>Anthophila</taxon>
        <taxon>Apidae</taxon>
        <taxon>Bombus</taxon>
        <taxon>Pyrobombus</taxon>
    </lineage>
</organism>
<feature type="compositionally biased region" description="Acidic residues" evidence="2">
    <location>
        <begin position="303"/>
        <end position="313"/>
    </location>
</feature>
<feature type="region of interest" description="Disordered" evidence="2">
    <location>
        <begin position="40"/>
        <end position="65"/>
    </location>
</feature>
<sequence>MHDRCEKCLFRSEEIQYRETETILNRSNDVKSKVAKWQNNNVEGKYQQPVRQNDSSDEAERDKDRFSKIESQMSWEDQRMEEILENERKNSKNEINAKLNNQENYENAVIETKKSNSDENPRKIKRIDLKAYGFENEFSNKTAKTSTPRVVNKLDLKSFGYDNGIRRTQSTIQLNSIGNDEFKPRLTRTSNKSNLTRRNDYENDRGDVIESNRASGDNNLTQSTETLNKYENESYNDFGLKSAKSVPNIAKFYSNPNSQEDEEVESYNQNSYNEFGMVKKGSVRNIANNYSLEKCNIKSNDSSVDDSENETDNSFEREQSHQSMSDLKKKSLSEEEFDNKVLPMPSVRRLAEAFSKQTEPVPGPISKITKSSNVNKERSSTPEIQIVETPRQMHSLTARSLSKQFREGLRQIPNKVTSPPASHVVMEQPNITESQTEVVQGKSDVSNDTNVILPGKLKSNIIFWEQMQRKS</sequence>
<proteinExistence type="predicted"/>
<feature type="compositionally biased region" description="Basic and acidic residues" evidence="2">
    <location>
        <begin position="314"/>
        <end position="332"/>
    </location>
</feature>
<dbReference type="GO" id="GO:0016301">
    <property type="term" value="F:kinase activity"/>
    <property type="evidence" value="ECO:0007669"/>
    <property type="project" value="UniProtKB-KW"/>
</dbReference>
<dbReference type="Proteomes" id="UP000515164">
    <property type="component" value="Unplaced"/>
</dbReference>
<protein>
    <submittedName>
        <fullName evidence="4">Probable serine/threonine-protein kinase clkA</fullName>
    </submittedName>
</protein>
<dbReference type="GeneID" id="117205366"/>
<evidence type="ECO:0000256" key="2">
    <source>
        <dbReference type="SAM" id="MobiDB-lite"/>
    </source>
</evidence>
<keyword evidence="3" id="KW-1185">Reference proteome</keyword>
<dbReference type="AlphaFoldDB" id="A0A6P8MD64"/>
<reference evidence="4" key="1">
    <citation type="submission" date="2025-08" db="UniProtKB">
        <authorList>
            <consortium name="RefSeq"/>
        </authorList>
    </citation>
    <scope>IDENTIFICATION</scope>
    <source>
        <tissue evidence="4">Muscle</tissue>
    </source>
</reference>
<feature type="region of interest" description="Disordered" evidence="2">
    <location>
        <begin position="182"/>
        <end position="222"/>
    </location>
</feature>
<dbReference type="RefSeq" id="XP_033299592.1">
    <property type="nucleotide sequence ID" value="XM_033443701.1"/>
</dbReference>
<keyword evidence="4" id="KW-0808">Transferase</keyword>
<evidence type="ECO:0000313" key="3">
    <source>
        <dbReference type="Proteomes" id="UP000515164"/>
    </source>
</evidence>
<feature type="region of interest" description="Disordered" evidence="2">
    <location>
        <begin position="297"/>
        <end position="332"/>
    </location>
</feature>
<dbReference type="KEGG" id="bbif:117205366"/>
<feature type="compositionally biased region" description="Basic and acidic residues" evidence="2">
    <location>
        <begin position="197"/>
        <end position="210"/>
    </location>
</feature>
<accession>A0A6P8MD64</accession>
<feature type="region of interest" description="Disordered" evidence="2">
    <location>
        <begin position="354"/>
        <end position="381"/>
    </location>
</feature>
<keyword evidence="1" id="KW-0175">Coiled coil</keyword>
<gene>
    <name evidence="4" type="primary">LOC117205366</name>
</gene>
<feature type="coiled-coil region" evidence="1">
    <location>
        <begin position="81"/>
        <end position="108"/>
    </location>
</feature>
<evidence type="ECO:0000313" key="4">
    <source>
        <dbReference type="RefSeq" id="XP_033299592.1"/>
    </source>
</evidence>
<feature type="compositionally biased region" description="Polar residues" evidence="2">
    <location>
        <begin position="187"/>
        <end position="196"/>
    </location>
</feature>
<feature type="compositionally biased region" description="Polar residues" evidence="2">
    <location>
        <begin position="212"/>
        <end position="222"/>
    </location>
</feature>
<keyword evidence="4" id="KW-0418">Kinase</keyword>
<evidence type="ECO:0000256" key="1">
    <source>
        <dbReference type="SAM" id="Coils"/>
    </source>
</evidence>